<feature type="transmembrane region" description="Helical" evidence="6">
    <location>
        <begin position="166"/>
        <end position="190"/>
    </location>
</feature>
<evidence type="ECO:0000256" key="5">
    <source>
        <dbReference type="ARBA" id="ARBA00023136"/>
    </source>
</evidence>
<dbReference type="CDD" id="cd03012">
    <property type="entry name" value="TlpA_like_DipZ_like"/>
    <property type="match status" value="1"/>
</dbReference>
<feature type="transmembrane region" description="Helical" evidence="6">
    <location>
        <begin position="92"/>
        <end position="113"/>
    </location>
</feature>
<dbReference type="Gene3D" id="2.60.120.260">
    <property type="entry name" value="Galactose-binding domain-like"/>
    <property type="match status" value="1"/>
</dbReference>
<organism evidence="8 9">
    <name type="scientific">Mycolicibacterium grossiae</name>
    <dbReference type="NCBI Taxonomy" id="1552759"/>
    <lineage>
        <taxon>Bacteria</taxon>
        <taxon>Bacillati</taxon>
        <taxon>Actinomycetota</taxon>
        <taxon>Actinomycetes</taxon>
        <taxon>Mycobacteriales</taxon>
        <taxon>Mycobacteriaceae</taxon>
        <taxon>Mycolicibacterium</taxon>
    </lineage>
</organism>
<dbReference type="GO" id="GO:0016209">
    <property type="term" value="F:antioxidant activity"/>
    <property type="evidence" value="ECO:0007669"/>
    <property type="project" value="InterPro"/>
</dbReference>
<dbReference type="GO" id="GO:0005886">
    <property type="term" value="C:plasma membrane"/>
    <property type="evidence" value="ECO:0007669"/>
    <property type="project" value="UniProtKB-SubCell"/>
</dbReference>
<dbReference type="PANTHER" id="PTHR42852:SF13">
    <property type="entry name" value="PROTEIN DIPZ"/>
    <property type="match status" value="1"/>
</dbReference>
<dbReference type="Gene3D" id="3.40.30.10">
    <property type="entry name" value="Glutaredoxin"/>
    <property type="match status" value="1"/>
</dbReference>
<dbReference type="GO" id="GO:0017004">
    <property type="term" value="P:cytochrome complex assembly"/>
    <property type="evidence" value="ECO:0007669"/>
    <property type="project" value="InterPro"/>
</dbReference>
<accession>A0A1E8Q9Q2</accession>
<evidence type="ECO:0000256" key="3">
    <source>
        <dbReference type="ARBA" id="ARBA00022692"/>
    </source>
</evidence>
<protein>
    <submittedName>
        <fullName evidence="8">Thiol:disulfide interchange protein</fullName>
    </submittedName>
</protein>
<dbReference type="EMBL" id="MCHX01000005">
    <property type="protein sequence ID" value="OFJ55212.1"/>
    <property type="molecule type" value="Genomic_DNA"/>
</dbReference>
<sequence>MATLVLIGFLGGLITGISPCILPVLPVVFFSSTPAGGTDGPGGTGATATATRVGRAQRLRPYLVIAGLVTSFSVVTLVGSALLSLLHLPQDAIRWVALVALVAIGLGLIFPRVEALLEKPFARLPQRQFGSGRSGFGMGLALGVLYVPCAGPVLAAIVVAGATGEIGVRIVALTLAFAVGAALPLLVFALAGRRVAERVAAFRRRQRGIRVVAGIVTILLAVALVFDLPAALQRAIPDYTSALQSKVGGEDQLREQLNLGGLVNEQNAELSNCSNGAPELESCGTAPDIKGITAWLNTPDGAPVDLASLRGKVVLIDFWAYSCINCQRSIPHLVDWYRAYRDAGLEVIGVHTPEYAFEKDRANVESGAAKLGITYPVAMDNGFATWTNYRNRYWPAHYLIDREGVVRHVKFGEGDYAVTERLIRELLGDGTDLPPAIDGADTTPTEPTTPETYFSVGKVVNYGGQGVYDEGTHRYEVPARLPADTFALQGPWALDYQGITAGADGAGIALNYHARQVYLVVGGTGTVTVTRDGRTETQSVSGPPNTVRLVDDDTDGAGRLDVTLSKGLQAYSFTYG</sequence>
<keyword evidence="9" id="KW-1185">Reference proteome</keyword>
<keyword evidence="3 6" id="KW-0812">Transmembrane</keyword>
<evidence type="ECO:0000313" key="8">
    <source>
        <dbReference type="EMBL" id="OFJ55212.1"/>
    </source>
</evidence>
<dbReference type="OrthoDB" id="9811352at2"/>
<feature type="transmembrane region" description="Helical" evidence="6">
    <location>
        <begin position="6"/>
        <end position="30"/>
    </location>
</feature>
<evidence type="ECO:0000256" key="1">
    <source>
        <dbReference type="ARBA" id="ARBA00004651"/>
    </source>
</evidence>
<dbReference type="AlphaFoldDB" id="A0A1E8Q9Q2"/>
<dbReference type="InterPro" id="IPR036249">
    <property type="entry name" value="Thioredoxin-like_sf"/>
</dbReference>
<feature type="transmembrane region" description="Helical" evidence="6">
    <location>
        <begin position="211"/>
        <end position="232"/>
    </location>
</feature>
<dbReference type="InterPro" id="IPR013766">
    <property type="entry name" value="Thioredoxin_domain"/>
</dbReference>
<name>A0A1E8Q9Q2_9MYCO</name>
<keyword evidence="5 6" id="KW-0472">Membrane</keyword>
<feature type="transmembrane region" description="Helical" evidence="6">
    <location>
        <begin position="134"/>
        <end position="160"/>
    </location>
</feature>
<dbReference type="RefSeq" id="WP_070351688.1">
    <property type="nucleotide sequence ID" value="NZ_CP043474.1"/>
</dbReference>
<dbReference type="InterPro" id="IPR003834">
    <property type="entry name" value="Cyt_c_assmbl_TM_dom"/>
</dbReference>
<dbReference type="PROSITE" id="PS51352">
    <property type="entry name" value="THIOREDOXIN_2"/>
    <property type="match status" value="1"/>
</dbReference>
<evidence type="ECO:0000256" key="6">
    <source>
        <dbReference type="SAM" id="Phobius"/>
    </source>
</evidence>
<dbReference type="Proteomes" id="UP000178953">
    <property type="component" value="Unassembled WGS sequence"/>
</dbReference>
<dbReference type="PANTHER" id="PTHR42852">
    <property type="entry name" value="THIOL:DISULFIDE INTERCHANGE PROTEIN DSBE"/>
    <property type="match status" value="1"/>
</dbReference>
<dbReference type="SUPFAM" id="SSF52833">
    <property type="entry name" value="Thioredoxin-like"/>
    <property type="match status" value="1"/>
</dbReference>
<evidence type="ECO:0000256" key="2">
    <source>
        <dbReference type="ARBA" id="ARBA00022475"/>
    </source>
</evidence>
<dbReference type="Pfam" id="PF00578">
    <property type="entry name" value="AhpC-TSA"/>
    <property type="match status" value="1"/>
</dbReference>
<evidence type="ECO:0000256" key="4">
    <source>
        <dbReference type="ARBA" id="ARBA00022989"/>
    </source>
</evidence>
<dbReference type="InterPro" id="IPR041017">
    <property type="entry name" value="Thioredoxin_10"/>
</dbReference>
<reference evidence="8 9" key="1">
    <citation type="submission" date="2016-09" db="EMBL/GenBank/DDBJ databases">
        <title>genome sequence of Mycobacterium sp. 739 SCH.</title>
        <authorList>
            <person name="Greninger A.L."/>
            <person name="Qin X."/>
            <person name="Jerome K."/>
            <person name="Vora S."/>
            <person name="Quinn K."/>
        </authorList>
    </citation>
    <scope>NUCLEOTIDE SEQUENCE [LARGE SCALE GENOMIC DNA]</scope>
    <source>
        <strain evidence="8 9">SCH</strain>
    </source>
</reference>
<dbReference type="InterPro" id="IPR050553">
    <property type="entry name" value="Thioredoxin_ResA/DsbE_sf"/>
</dbReference>
<gene>
    <name evidence="8" type="ORF">BEL07_03325</name>
</gene>
<dbReference type="Pfam" id="PF17991">
    <property type="entry name" value="Thioredoxin_10"/>
    <property type="match status" value="1"/>
</dbReference>
<evidence type="ECO:0000313" key="9">
    <source>
        <dbReference type="Proteomes" id="UP000178953"/>
    </source>
</evidence>
<proteinExistence type="predicted"/>
<dbReference type="InterPro" id="IPR000866">
    <property type="entry name" value="AhpC/TSA"/>
</dbReference>
<dbReference type="Pfam" id="PF02683">
    <property type="entry name" value="DsbD_TM"/>
    <property type="match status" value="1"/>
</dbReference>
<comment type="caution">
    <text evidence="8">The sequence shown here is derived from an EMBL/GenBank/DDBJ whole genome shotgun (WGS) entry which is preliminary data.</text>
</comment>
<evidence type="ECO:0000259" key="7">
    <source>
        <dbReference type="PROSITE" id="PS51352"/>
    </source>
</evidence>
<dbReference type="GO" id="GO:0016491">
    <property type="term" value="F:oxidoreductase activity"/>
    <property type="evidence" value="ECO:0007669"/>
    <property type="project" value="InterPro"/>
</dbReference>
<keyword evidence="2" id="KW-1003">Cell membrane</keyword>
<keyword evidence="4 6" id="KW-1133">Transmembrane helix</keyword>
<feature type="domain" description="Thioredoxin" evidence="7">
    <location>
        <begin position="280"/>
        <end position="428"/>
    </location>
</feature>
<feature type="transmembrane region" description="Helical" evidence="6">
    <location>
        <begin position="62"/>
        <end position="86"/>
    </location>
</feature>
<comment type="subcellular location">
    <subcellularLocation>
        <location evidence="1">Cell membrane</location>
        <topology evidence="1">Multi-pass membrane protein</topology>
    </subcellularLocation>
</comment>